<name>A0A0X3APJ0_9FLAO</name>
<dbReference type="STRING" id="1586267.GCA_001418685_01131"/>
<protein>
    <submittedName>
        <fullName evidence="5">Glycosyl transferase family 2</fullName>
    </submittedName>
</protein>
<keyword evidence="6" id="KW-1185">Reference proteome</keyword>
<dbReference type="AlphaFoldDB" id="A0A0X3APJ0"/>
<evidence type="ECO:0000313" key="5">
    <source>
        <dbReference type="EMBL" id="CVK16281.1"/>
    </source>
</evidence>
<keyword evidence="3 5" id="KW-0808">Transferase</keyword>
<accession>A0A0X3APJ0</accession>
<dbReference type="SUPFAM" id="SSF53448">
    <property type="entry name" value="Nucleotide-diphospho-sugar transferases"/>
    <property type="match status" value="1"/>
</dbReference>
<proteinExistence type="inferred from homology"/>
<feature type="domain" description="Glycosyltransferase 2-like" evidence="4">
    <location>
        <begin position="7"/>
        <end position="153"/>
    </location>
</feature>
<keyword evidence="2" id="KW-0328">Glycosyltransferase</keyword>
<evidence type="ECO:0000259" key="4">
    <source>
        <dbReference type="Pfam" id="PF00535"/>
    </source>
</evidence>
<dbReference type="Proteomes" id="UP000182761">
    <property type="component" value="Unassembled WGS sequence"/>
</dbReference>
<comment type="similarity">
    <text evidence="1">Belongs to the glycosyltransferase 2 family.</text>
</comment>
<dbReference type="Pfam" id="PF00535">
    <property type="entry name" value="Glycos_transf_2"/>
    <property type="match status" value="1"/>
</dbReference>
<dbReference type="RefSeq" id="WP_055425486.1">
    <property type="nucleotide sequence ID" value="NZ_FCOR01000006.1"/>
</dbReference>
<evidence type="ECO:0000256" key="2">
    <source>
        <dbReference type="ARBA" id="ARBA00022676"/>
    </source>
</evidence>
<dbReference type="PANTHER" id="PTHR43685:SF5">
    <property type="entry name" value="GLYCOSYLTRANSFERASE EPSE-RELATED"/>
    <property type="match status" value="1"/>
</dbReference>
<evidence type="ECO:0000313" key="6">
    <source>
        <dbReference type="Proteomes" id="UP000182761"/>
    </source>
</evidence>
<sequence>MYQPLVSIIIPTYNVEKYIEQGIDSLLNQTYSNLEILIIDDCSTDNTPAILEKKYTKNKKIKIIEKSENLGPANSRNIGIQQAHGKYIALLDGDDYYAVDKIEKQVQVMESNPDVAVCSTFLYTFGLEEKEIRFPISHIEIKDQQLLGCPVAHPATMFRTSYIRENNLYYNENLRFSEDYDLFIRVLLQGGKFMTIPEALYFYRLTGNQASFTRHNNKILKNEKQWEISKALHYKVLSQLIDENSKLYHKKYIDALLVHHVIRNFQDLKLFIVWAKRLIEYNESIGCPFSSKFLESTYKKSVLGYFLAQKQLSWKILYQYVTVYPYCAKLDLTYQIKYIIKCILFLKH</sequence>
<evidence type="ECO:0000256" key="3">
    <source>
        <dbReference type="ARBA" id="ARBA00022679"/>
    </source>
</evidence>
<dbReference type="InterPro" id="IPR001173">
    <property type="entry name" value="Glyco_trans_2-like"/>
</dbReference>
<dbReference type="GO" id="GO:0016757">
    <property type="term" value="F:glycosyltransferase activity"/>
    <property type="evidence" value="ECO:0007669"/>
    <property type="project" value="UniProtKB-KW"/>
</dbReference>
<dbReference type="OrthoDB" id="9815829at2"/>
<gene>
    <name evidence="5" type="ORF">Ga0061079_10646</name>
</gene>
<dbReference type="EMBL" id="FCOR01000006">
    <property type="protein sequence ID" value="CVK16281.1"/>
    <property type="molecule type" value="Genomic_DNA"/>
</dbReference>
<dbReference type="InterPro" id="IPR029044">
    <property type="entry name" value="Nucleotide-diphossugar_trans"/>
</dbReference>
<dbReference type="Gene3D" id="3.90.550.10">
    <property type="entry name" value="Spore Coat Polysaccharide Biosynthesis Protein SpsA, Chain A"/>
    <property type="match status" value="1"/>
</dbReference>
<evidence type="ECO:0000256" key="1">
    <source>
        <dbReference type="ARBA" id="ARBA00006739"/>
    </source>
</evidence>
<organism evidence="5 6">
    <name type="scientific">Apibacter mensalis</name>
    <dbReference type="NCBI Taxonomy" id="1586267"/>
    <lineage>
        <taxon>Bacteria</taxon>
        <taxon>Pseudomonadati</taxon>
        <taxon>Bacteroidota</taxon>
        <taxon>Flavobacteriia</taxon>
        <taxon>Flavobacteriales</taxon>
        <taxon>Weeksellaceae</taxon>
        <taxon>Apibacter</taxon>
    </lineage>
</organism>
<dbReference type="PANTHER" id="PTHR43685">
    <property type="entry name" value="GLYCOSYLTRANSFERASE"/>
    <property type="match status" value="1"/>
</dbReference>
<reference evidence="5 6" key="1">
    <citation type="submission" date="2016-01" db="EMBL/GenBank/DDBJ databases">
        <authorList>
            <person name="McClelland M."/>
            <person name="Jain A."/>
            <person name="Saraogi P."/>
            <person name="Mendelson R."/>
            <person name="Westerman R."/>
            <person name="SanMiguel P."/>
            <person name="Csonka L."/>
        </authorList>
    </citation>
    <scope>NUCLEOTIDE SEQUENCE [LARGE SCALE GENOMIC DNA]</scope>
    <source>
        <strain evidence="5 6">R-53146</strain>
    </source>
</reference>
<dbReference type="InterPro" id="IPR050834">
    <property type="entry name" value="Glycosyltransf_2"/>
</dbReference>